<protein>
    <recommendedName>
        <fullName evidence="1">DnaJ homologue subfamily C member 28 conserved domain-containing protein</fullName>
    </recommendedName>
</protein>
<sequence>MSEPKRKPNERFESYVERLIREAQEEGAFDRLSGAGRPLPLTGGELPEAWWIKEKLKREKLSALPESIAIRHEAEALVEEIARLDDERVVRERLATMNAKIRRLNATAVTGPPTSLAPFDVEAVVARWRARRGPGH</sequence>
<dbReference type="RefSeq" id="WP_248357198.1">
    <property type="nucleotide sequence ID" value="NZ_AP025591.1"/>
</dbReference>
<proteinExistence type="predicted"/>
<organism evidence="2 3">
    <name type="scientific">Anaeromyxobacter oryzae</name>
    <dbReference type="NCBI Taxonomy" id="2918170"/>
    <lineage>
        <taxon>Bacteria</taxon>
        <taxon>Pseudomonadati</taxon>
        <taxon>Myxococcota</taxon>
        <taxon>Myxococcia</taxon>
        <taxon>Myxococcales</taxon>
        <taxon>Cystobacterineae</taxon>
        <taxon>Anaeromyxobacteraceae</taxon>
        <taxon>Anaeromyxobacter</taxon>
    </lineage>
</organism>
<dbReference type="InterPro" id="IPR018961">
    <property type="entry name" value="DnaJ_homolog_subfam-C_membr-28"/>
</dbReference>
<name>A0ABM7X4H0_9BACT</name>
<evidence type="ECO:0000259" key="1">
    <source>
        <dbReference type="Pfam" id="PF09350"/>
    </source>
</evidence>
<evidence type="ECO:0000313" key="2">
    <source>
        <dbReference type="EMBL" id="BDG06719.1"/>
    </source>
</evidence>
<accession>A0ABM7X4H0</accession>
<gene>
    <name evidence="2" type="ORF">AMOR_57150</name>
</gene>
<keyword evidence="3" id="KW-1185">Reference proteome</keyword>
<reference evidence="3" key="1">
    <citation type="journal article" date="2022" name="Int. J. Syst. Evol. Microbiol.">
        <title>Anaeromyxobacter oryzae sp. nov., Anaeromyxobacter diazotrophicus sp. nov. and Anaeromyxobacter paludicola sp. nov., isolated from paddy soils.</title>
        <authorList>
            <person name="Itoh H."/>
            <person name="Xu Z."/>
            <person name="Mise K."/>
            <person name="Masuda Y."/>
            <person name="Ushijima N."/>
            <person name="Hayakawa C."/>
            <person name="Shiratori Y."/>
            <person name="Senoo K."/>
        </authorList>
    </citation>
    <scope>NUCLEOTIDE SEQUENCE [LARGE SCALE GENOMIC DNA]</scope>
    <source>
        <strain evidence="3">Red232</strain>
    </source>
</reference>
<dbReference type="Pfam" id="PF09350">
    <property type="entry name" value="DJC28_CD"/>
    <property type="match status" value="1"/>
</dbReference>
<evidence type="ECO:0000313" key="3">
    <source>
        <dbReference type="Proteomes" id="UP001162891"/>
    </source>
</evidence>
<dbReference type="Proteomes" id="UP001162891">
    <property type="component" value="Chromosome"/>
</dbReference>
<dbReference type="EMBL" id="AP025591">
    <property type="protein sequence ID" value="BDG06719.1"/>
    <property type="molecule type" value="Genomic_DNA"/>
</dbReference>
<feature type="domain" description="DnaJ homologue subfamily C member 28 conserved" evidence="1">
    <location>
        <begin position="16"/>
        <end position="81"/>
    </location>
</feature>